<comment type="caution">
    <text evidence="2">The sequence shown here is derived from an EMBL/GenBank/DDBJ whole genome shotgun (WGS) entry which is preliminary data.</text>
</comment>
<accession>A0A2T5PLQ6</accession>
<reference evidence="2 3" key="1">
    <citation type="submission" date="2018-04" db="EMBL/GenBank/DDBJ databases">
        <title>Pseudomonas sp. nov., isolated from mangrove soil.</title>
        <authorList>
            <person name="Chen C."/>
        </authorList>
    </citation>
    <scope>NUCLEOTIDE SEQUENCE [LARGE SCALE GENOMIC DNA]</scope>
    <source>
        <strain evidence="2 3">JCM 14246</strain>
    </source>
</reference>
<evidence type="ECO:0000313" key="2">
    <source>
        <dbReference type="EMBL" id="PTU78685.1"/>
    </source>
</evidence>
<name>A0A2T5PLQ6_ECTOL</name>
<protein>
    <submittedName>
        <fullName evidence="2">Uncharacterized protein</fullName>
    </submittedName>
</protein>
<dbReference type="AlphaFoldDB" id="A0A2T5PLQ6"/>
<dbReference type="Proteomes" id="UP000244052">
    <property type="component" value="Unassembled WGS sequence"/>
</dbReference>
<organism evidence="2 3">
    <name type="scientific">Ectopseudomonas oleovorans</name>
    <name type="common">Pseudomonas oleovorans</name>
    <dbReference type="NCBI Taxonomy" id="301"/>
    <lineage>
        <taxon>Bacteria</taxon>
        <taxon>Pseudomonadati</taxon>
        <taxon>Pseudomonadota</taxon>
        <taxon>Gammaproteobacteria</taxon>
        <taxon>Pseudomonadales</taxon>
        <taxon>Pseudomonadaceae</taxon>
        <taxon>Ectopseudomonas</taxon>
    </lineage>
</organism>
<dbReference type="EMBL" id="QASO01000075">
    <property type="protein sequence ID" value="PTU78685.1"/>
    <property type="molecule type" value="Genomic_DNA"/>
</dbReference>
<sequence length="86" mass="9477">MSILIGLAHEPVFNAAMATQVVFQQPASAKVAQRRLPKCSSPSGRRWREAPDEGRHAAQAFIIRDVSHRMTVRATGSGRLMQAHVE</sequence>
<evidence type="ECO:0000256" key="1">
    <source>
        <dbReference type="SAM" id="MobiDB-lite"/>
    </source>
</evidence>
<feature type="region of interest" description="Disordered" evidence="1">
    <location>
        <begin position="33"/>
        <end position="53"/>
    </location>
</feature>
<evidence type="ECO:0000313" key="3">
    <source>
        <dbReference type="Proteomes" id="UP000244052"/>
    </source>
</evidence>
<keyword evidence="3" id="KW-1185">Reference proteome</keyword>
<gene>
    <name evidence="2" type="ORF">DBO86_12955</name>
</gene>
<proteinExistence type="predicted"/>